<comment type="caution">
    <text evidence="2">The sequence shown here is derived from an EMBL/GenBank/DDBJ whole genome shotgun (WGS) entry which is preliminary data.</text>
</comment>
<evidence type="ECO:0008006" key="4">
    <source>
        <dbReference type="Google" id="ProtNLM"/>
    </source>
</evidence>
<dbReference type="OrthoDB" id="339783at2"/>
<reference evidence="2" key="1">
    <citation type="submission" date="2013-05" db="EMBL/GenBank/DDBJ databases">
        <authorList>
            <person name="Harkins D.M."/>
            <person name="Durkin A.S."/>
            <person name="Brinkac L.M."/>
            <person name="Haft D.H."/>
            <person name="Selengut J.D."/>
            <person name="Sanka R."/>
            <person name="DePew J."/>
            <person name="Purushe J."/>
            <person name="Hartskeerl R.A."/>
            <person name="Ahmed A."/>
            <person name="van der Linden H."/>
            <person name="Goris M.G.A."/>
            <person name="Vinetz J.M."/>
            <person name="Sutton G.G."/>
            <person name="Nierman W.C."/>
            <person name="Fouts D.E."/>
        </authorList>
    </citation>
    <scope>NUCLEOTIDE SEQUENCE [LARGE SCALE GENOMIC DNA]</scope>
    <source>
        <strain evidence="2">5399</strain>
    </source>
</reference>
<evidence type="ECO:0000313" key="2">
    <source>
        <dbReference type="EMBL" id="EQA46447.1"/>
    </source>
</evidence>
<dbReference type="AlphaFoldDB" id="T0FFR3"/>
<name>T0FFR3_9LEPT</name>
<evidence type="ECO:0000256" key="1">
    <source>
        <dbReference type="SAM" id="SignalP"/>
    </source>
</evidence>
<feature type="signal peptide" evidence="1">
    <location>
        <begin position="1"/>
        <end position="20"/>
    </location>
</feature>
<sequence length="116" mass="12823">MKKIIICFFLVSVSAFYSGACVREDLVSQGDSNSQIYAAAKYLATKCGDPIPTPYPVAIGDVQRRNLDLCSIAITKSDCPFISYPIACLLIYLDKPTGDIPWYENFKDAYVTPKVP</sequence>
<organism evidence="2 3">
    <name type="scientific">Leptospira broomii serovar Hurstbridge str. 5399</name>
    <dbReference type="NCBI Taxonomy" id="1049789"/>
    <lineage>
        <taxon>Bacteria</taxon>
        <taxon>Pseudomonadati</taxon>
        <taxon>Spirochaetota</taxon>
        <taxon>Spirochaetia</taxon>
        <taxon>Leptospirales</taxon>
        <taxon>Leptospiraceae</taxon>
        <taxon>Leptospira</taxon>
    </lineage>
</organism>
<feature type="chain" id="PRO_5004575090" description="Lipoprotein" evidence="1">
    <location>
        <begin position="21"/>
        <end position="116"/>
    </location>
</feature>
<dbReference type="RefSeq" id="WP_010568474.1">
    <property type="nucleotide sequence ID" value="NZ_AHMO02000007.1"/>
</dbReference>
<dbReference type="Proteomes" id="UP000015454">
    <property type="component" value="Unassembled WGS sequence"/>
</dbReference>
<keyword evidence="3" id="KW-1185">Reference proteome</keyword>
<accession>T0FFR3</accession>
<proteinExistence type="predicted"/>
<gene>
    <name evidence="2" type="ORF">LEP1GSC050_0266</name>
</gene>
<evidence type="ECO:0000313" key="3">
    <source>
        <dbReference type="Proteomes" id="UP000015454"/>
    </source>
</evidence>
<protein>
    <recommendedName>
        <fullName evidence="4">Lipoprotein</fullName>
    </recommendedName>
</protein>
<dbReference type="STRING" id="1049789.LEP1GSC050_0266"/>
<keyword evidence="1" id="KW-0732">Signal</keyword>
<dbReference type="EMBL" id="AHMO02000007">
    <property type="protein sequence ID" value="EQA46447.1"/>
    <property type="molecule type" value="Genomic_DNA"/>
</dbReference>